<dbReference type="OrthoDB" id="439504at2759"/>
<protein>
    <submittedName>
        <fullName evidence="1">Uncharacterized protein</fullName>
    </submittedName>
</protein>
<gene>
    <name evidence="1" type="ORF">SNAT2548_LOCUS21129</name>
</gene>
<sequence length="392" mass="42879">MMCGGLQPPPGFSSQANDSDLKDLGSTLVPMQQTRSFDWALCWDPCGLATECAIEGLLDQLQEAQLSPFALFCIKMSSWEEGSELKALKVVFGMAKQLHETIPPLPFKLGVRKPSDLGAIGSQGPNVPLKIPLPVGIDRSSPADYEDFRDLVDLVDGKCKDYVGRVCQAEPMDHLRMDFTEYIDYGDFVRSISFDIPDAPLSGCGSYGAGSCSGAPHQHRFHARGKAEIFAEDRRSFLKKQKGRLSLVSEDRVHKQGVERYQVSFLSGELSRADGVGIIFSQSLPKTSDIQQIVSLFLNRTGRLCSRVNQRVTRIASTLPQIELGDVIEVENDIDMRCARFTIWSARGADPSTATVSYGQVADQLTSVQGQPIPGHLAVVVKHPGVSVSFLS</sequence>
<proteinExistence type="predicted"/>
<evidence type="ECO:0000313" key="1">
    <source>
        <dbReference type="EMBL" id="CAE7387475.1"/>
    </source>
</evidence>
<comment type="caution">
    <text evidence="1">The sequence shown here is derived from an EMBL/GenBank/DDBJ whole genome shotgun (WGS) entry which is preliminary data.</text>
</comment>
<reference evidence="1" key="1">
    <citation type="submission" date="2021-02" db="EMBL/GenBank/DDBJ databases">
        <authorList>
            <person name="Dougan E. K."/>
            <person name="Rhodes N."/>
            <person name="Thang M."/>
            <person name="Chan C."/>
        </authorList>
    </citation>
    <scope>NUCLEOTIDE SEQUENCE</scope>
</reference>
<dbReference type="AlphaFoldDB" id="A0A812Q6U2"/>
<name>A0A812Q6U2_9DINO</name>
<evidence type="ECO:0000313" key="2">
    <source>
        <dbReference type="Proteomes" id="UP000604046"/>
    </source>
</evidence>
<dbReference type="Proteomes" id="UP000604046">
    <property type="component" value="Unassembled WGS sequence"/>
</dbReference>
<accession>A0A812Q6U2</accession>
<keyword evidence="2" id="KW-1185">Reference proteome</keyword>
<dbReference type="EMBL" id="CAJNDS010002236">
    <property type="protein sequence ID" value="CAE7387475.1"/>
    <property type="molecule type" value="Genomic_DNA"/>
</dbReference>
<organism evidence="1 2">
    <name type="scientific">Symbiodinium natans</name>
    <dbReference type="NCBI Taxonomy" id="878477"/>
    <lineage>
        <taxon>Eukaryota</taxon>
        <taxon>Sar</taxon>
        <taxon>Alveolata</taxon>
        <taxon>Dinophyceae</taxon>
        <taxon>Suessiales</taxon>
        <taxon>Symbiodiniaceae</taxon>
        <taxon>Symbiodinium</taxon>
    </lineage>
</organism>